<evidence type="ECO:0000256" key="1">
    <source>
        <dbReference type="ARBA" id="ARBA00004370"/>
    </source>
</evidence>
<dbReference type="KEGG" id="sgj:IAG43_28050"/>
<evidence type="ECO:0000256" key="3">
    <source>
        <dbReference type="SAM" id="MobiDB-lite"/>
    </source>
</evidence>
<evidence type="ECO:0000313" key="6">
    <source>
        <dbReference type="Proteomes" id="UP000516230"/>
    </source>
</evidence>
<protein>
    <recommendedName>
        <fullName evidence="7">Mce-associated membrane protein</fullName>
    </recommendedName>
</protein>
<proteinExistence type="predicted"/>
<evidence type="ECO:0000256" key="2">
    <source>
        <dbReference type="ARBA" id="ARBA00023136"/>
    </source>
</evidence>
<feature type="transmembrane region" description="Helical" evidence="4">
    <location>
        <begin position="175"/>
        <end position="194"/>
    </location>
</feature>
<dbReference type="InterPro" id="IPR018108">
    <property type="entry name" value="MCP_transmembrane"/>
</dbReference>
<evidence type="ECO:0000313" key="5">
    <source>
        <dbReference type="EMBL" id="QNP66399.1"/>
    </source>
</evidence>
<evidence type="ECO:0008006" key="7">
    <source>
        <dbReference type="Google" id="ProtNLM"/>
    </source>
</evidence>
<sequence length="335" mass="31990">MRTRDDAPDTAAPGREAASGAPATSGTGGAAAPPGADAPVGRAPGGAPGAAQGRGADAAGDPAAGGTTGTARARSGPAEPGAEAGAGTGPDAGSGPDGAGSGAGSGSGSAAGSGPGGAGSVSAAGSGTGTAPASDSGPDDTGSDTGPASDSGPDGPSSGATPATGASAHRRGWRLYAVLAAVLALLATGAVLLFQERQLRDTPATANRALTDAEATAGVIGDVSNALTEIFSYTPADTARTRAAAGELLAGRAARQYTGLFAQVEKEAARQKVTLTTHVVRAGVTRLGGDSAQLLVFLDQVSVRPGKEPATAPAQLSVTAELHDGRWRITDIASR</sequence>
<dbReference type="EMBL" id="CP060825">
    <property type="protein sequence ID" value="QNP66399.1"/>
    <property type="molecule type" value="Genomic_DNA"/>
</dbReference>
<dbReference type="AlphaFoldDB" id="A0A7H0I0T3"/>
<keyword evidence="2 4" id="KW-0472">Membrane</keyword>
<feature type="compositionally biased region" description="Low complexity" evidence="3">
    <location>
        <begin position="120"/>
        <end position="136"/>
    </location>
</feature>
<organism evidence="5 6">
    <name type="scientific">Streptomyces genisteinicus</name>
    <dbReference type="NCBI Taxonomy" id="2768068"/>
    <lineage>
        <taxon>Bacteria</taxon>
        <taxon>Bacillati</taxon>
        <taxon>Actinomycetota</taxon>
        <taxon>Actinomycetes</taxon>
        <taxon>Kitasatosporales</taxon>
        <taxon>Streptomycetaceae</taxon>
        <taxon>Streptomyces</taxon>
    </lineage>
</organism>
<keyword evidence="4" id="KW-1133">Transmembrane helix</keyword>
<accession>A0A7H0I0T3</accession>
<keyword evidence="4" id="KW-0812">Transmembrane</keyword>
<feature type="compositionally biased region" description="Gly residues" evidence="3">
    <location>
        <begin position="84"/>
        <end position="119"/>
    </location>
</feature>
<feature type="compositionally biased region" description="Low complexity" evidence="3">
    <location>
        <begin position="49"/>
        <end position="83"/>
    </location>
</feature>
<feature type="region of interest" description="Disordered" evidence="3">
    <location>
        <begin position="1"/>
        <end position="166"/>
    </location>
</feature>
<dbReference type="PANTHER" id="PTHR37042">
    <property type="entry name" value="OUTER MEMBRANE PROTEIN RV1973"/>
    <property type="match status" value="1"/>
</dbReference>
<dbReference type="PANTHER" id="PTHR37042:SF4">
    <property type="entry name" value="OUTER MEMBRANE PROTEIN RV1973"/>
    <property type="match status" value="1"/>
</dbReference>
<dbReference type="PROSITE" id="PS50920">
    <property type="entry name" value="SOLCAR"/>
    <property type="match status" value="1"/>
</dbReference>
<gene>
    <name evidence="5" type="ORF">IAG43_28050</name>
</gene>
<dbReference type="RefSeq" id="WP_187743458.1">
    <property type="nucleotide sequence ID" value="NZ_CP060825.1"/>
</dbReference>
<dbReference type="Proteomes" id="UP000516230">
    <property type="component" value="Chromosome"/>
</dbReference>
<keyword evidence="6" id="KW-1185">Reference proteome</keyword>
<reference evidence="5 6" key="1">
    <citation type="submission" date="2020-08" db="EMBL/GenBank/DDBJ databases">
        <title>A novel species.</title>
        <authorList>
            <person name="Gao J."/>
        </authorList>
    </citation>
    <scope>NUCLEOTIDE SEQUENCE [LARGE SCALE GENOMIC DNA]</scope>
    <source>
        <strain evidence="5 6">CRPJ-33</strain>
    </source>
</reference>
<feature type="compositionally biased region" description="Low complexity" evidence="3">
    <location>
        <begin position="143"/>
        <end position="166"/>
    </location>
</feature>
<evidence type="ECO:0000256" key="4">
    <source>
        <dbReference type="SAM" id="Phobius"/>
    </source>
</evidence>
<feature type="compositionally biased region" description="Low complexity" evidence="3">
    <location>
        <begin position="17"/>
        <end position="42"/>
    </location>
</feature>
<name>A0A7H0I0T3_9ACTN</name>
<dbReference type="GO" id="GO:0016020">
    <property type="term" value="C:membrane"/>
    <property type="evidence" value="ECO:0007669"/>
    <property type="project" value="UniProtKB-SubCell"/>
</dbReference>
<comment type="subcellular location">
    <subcellularLocation>
        <location evidence="1">Membrane</location>
    </subcellularLocation>
</comment>